<name>A0A6B0SLF0_9EURY</name>
<dbReference type="Proteomes" id="UP000437065">
    <property type="component" value="Unassembled WGS sequence"/>
</dbReference>
<evidence type="ECO:0000313" key="3">
    <source>
        <dbReference type="EMBL" id="MXR39774.1"/>
    </source>
</evidence>
<keyword evidence="4" id="KW-1185">Reference proteome</keyword>
<protein>
    <recommendedName>
        <fullName evidence="2">Ig-like domain-containing protein</fullName>
    </recommendedName>
</protein>
<dbReference type="OrthoDB" id="342499at2157"/>
<dbReference type="PROSITE" id="PS51257">
    <property type="entry name" value="PROKAR_LIPOPROTEIN"/>
    <property type="match status" value="1"/>
</dbReference>
<dbReference type="Pfam" id="PF25942">
    <property type="entry name" value="Ig_halo"/>
    <property type="match status" value="2"/>
</dbReference>
<dbReference type="RefSeq" id="WP_159662207.1">
    <property type="nucleotide sequence ID" value="NZ_WUUS01000001.1"/>
</dbReference>
<sequence>MFRRSFMLGAVATLAGCSSTGADDDGRTVNPGLRGTPTASPTPTPEPTAYGAGDADALGRPRSVVVSNRLVRSERVTLRIEDGETDVLSRTVRVPPAGRTVLPDVLGAARPYTVHVRTADNRRRTIEWAPGPGGDDLGIDLDGGVSVRDAYPGSAAPSFVEGSTGGLLASSGGGAAAVLVVDAPGDGGRVRIAASDGDGAAGLDLRVPSGSRVPLPLSVPQGKVAVSVETDAGEDRRGWRPLEDGPLYCLLAEPPRLVCDLLVRDVLVENATDADAAVDVAVDADGERVLDRTVSPAANATVRVRTAVPPAGAVTVTATRDGGAETVRRSLARCPARGPLVVRLPEGGGIEVGSRAVGDDR</sequence>
<gene>
    <name evidence="3" type="ORF">GRX01_00145</name>
</gene>
<feature type="region of interest" description="Disordered" evidence="1">
    <location>
        <begin position="17"/>
        <end position="56"/>
    </location>
</feature>
<accession>A0A6B0SLF0</accession>
<dbReference type="InterPro" id="IPR058929">
    <property type="entry name" value="Ig_halo"/>
</dbReference>
<dbReference type="EMBL" id="WUUS01000001">
    <property type="protein sequence ID" value="MXR39774.1"/>
    <property type="molecule type" value="Genomic_DNA"/>
</dbReference>
<organism evidence="3 4">
    <name type="scientific">Halobaculum saliterrae</name>
    <dbReference type="NCBI Taxonomy" id="2073113"/>
    <lineage>
        <taxon>Archaea</taxon>
        <taxon>Methanobacteriati</taxon>
        <taxon>Methanobacteriota</taxon>
        <taxon>Stenosarchaea group</taxon>
        <taxon>Halobacteria</taxon>
        <taxon>Halobacteriales</taxon>
        <taxon>Haloferacaceae</taxon>
        <taxon>Halobaculum</taxon>
    </lineage>
</organism>
<dbReference type="AlphaFoldDB" id="A0A6B0SLF0"/>
<evidence type="ECO:0000256" key="1">
    <source>
        <dbReference type="SAM" id="MobiDB-lite"/>
    </source>
</evidence>
<evidence type="ECO:0000259" key="2">
    <source>
        <dbReference type="Pfam" id="PF25942"/>
    </source>
</evidence>
<feature type="domain" description="Ig-like" evidence="2">
    <location>
        <begin position="276"/>
        <end position="355"/>
    </location>
</feature>
<comment type="caution">
    <text evidence="3">The sequence shown here is derived from an EMBL/GenBank/DDBJ whole genome shotgun (WGS) entry which is preliminary data.</text>
</comment>
<reference evidence="3 4" key="1">
    <citation type="submission" date="2019-12" db="EMBL/GenBank/DDBJ databases">
        <title>Isolation and characterization of three novel carbon monoxide-oxidizing members of Halobacteria from salione crusts and soils.</title>
        <authorList>
            <person name="Myers M.R."/>
            <person name="King G.M."/>
        </authorList>
    </citation>
    <scope>NUCLEOTIDE SEQUENCE [LARGE SCALE GENOMIC DNA]</scope>
    <source>
        <strain evidence="3 4">WSA2</strain>
    </source>
</reference>
<evidence type="ECO:0000313" key="4">
    <source>
        <dbReference type="Proteomes" id="UP000437065"/>
    </source>
</evidence>
<proteinExistence type="predicted"/>
<feature type="domain" description="Ig-like" evidence="2">
    <location>
        <begin position="72"/>
        <end position="149"/>
    </location>
</feature>